<reference evidence="5" key="1">
    <citation type="submission" date="2016-08" db="EMBL/GenBank/DDBJ databases">
        <authorList>
            <person name="Varghese N."/>
            <person name="Submissions Spin"/>
        </authorList>
    </citation>
    <scope>NUCLEOTIDE SEQUENCE [LARGE SCALE GENOMIC DNA]</scope>
    <source>
        <strain evidence="5">R-53248</strain>
    </source>
</reference>
<keyword evidence="1" id="KW-0378">Hydrolase</keyword>
<dbReference type="Gene3D" id="1.10.3210.10">
    <property type="entry name" value="Hypothetical protein af1432"/>
    <property type="match status" value="1"/>
</dbReference>
<name>A0A1C4A0A2_9GAMM</name>
<sequence>MNKFNEYAVVDLGSNSFHMVIARIINGAIQIIYKNKKNIHLATGLNANNKLSESSIMRGVECLSLFAERLNGFPPEHVRVVATHTLRVAKNRNEFLTAAAKVFPFPIEIISGQEEARLVYLGTMTAESTSSTDTKFVIDIGGGSTEIAIGKGNDLNPVIVASRPMGCVTYTKRFFHEQKINAASFQQAKLAAEQQIEGMINAIKKLNITTAFGTSGTIKSIYQILLDLGVSDGIITPKRLDDLISYVLEFDYFYDIDYPSLSKERKNVFVSGLAIFSGVFNALGLETLQFSPCALREGVFYELIDGPNYQDIRQNTAQSLSEHYNIDKRHAKQVVKTAKYLFSQWQQQASMTIPPNLESILYWAAQLHEVGLKINFSSIHKHSSYILQNSNLPGFNEEQQLLLSTLVRYHRKSINIDAIPYFSLFEYKHIISLMQILRLSILINNQRNPEIDLQAFQLKLLKNKLTNVTLEINQDFVENNKLILLDLEQEQKYWKTVNDWKLSIVIS</sequence>
<organism evidence="4 5">
    <name type="scientific">Gilliamella bombicola</name>
    <dbReference type="NCBI Taxonomy" id="1798182"/>
    <lineage>
        <taxon>Bacteria</taxon>
        <taxon>Pseudomonadati</taxon>
        <taxon>Pseudomonadota</taxon>
        <taxon>Gammaproteobacteria</taxon>
        <taxon>Orbales</taxon>
        <taxon>Orbaceae</taxon>
        <taxon>Gilliamella</taxon>
    </lineage>
</organism>
<dbReference type="Gene3D" id="3.30.420.40">
    <property type="match status" value="1"/>
</dbReference>
<dbReference type="InterPro" id="IPR030673">
    <property type="entry name" value="PyroPPase_GppA_Ppx"/>
</dbReference>
<dbReference type="Gene3D" id="3.30.420.150">
    <property type="entry name" value="Exopolyphosphatase. Domain 2"/>
    <property type="match status" value="1"/>
</dbReference>
<dbReference type="Pfam" id="PF02541">
    <property type="entry name" value="Ppx-GppA"/>
    <property type="match status" value="1"/>
</dbReference>
<dbReference type="STRING" id="1798182.GA0061081_102181"/>
<dbReference type="Pfam" id="PF21447">
    <property type="entry name" value="Ppx-GppA_III"/>
    <property type="match status" value="1"/>
</dbReference>
<keyword evidence="5" id="KW-1185">Reference proteome</keyword>
<dbReference type="SUPFAM" id="SSF109604">
    <property type="entry name" value="HD-domain/PDEase-like"/>
    <property type="match status" value="1"/>
</dbReference>
<evidence type="ECO:0000259" key="2">
    <source>
        <dbReference type="Pfam" id="PF02541"/>
    </source>
</evidence>
<dbReference type="GO" id="GO:0006798">
    <property type="term" value="P:polyphosphate catabolic process"/>
    <property type="evidence" value="ECO:0007669"/>
    <property type="project" value="TreeGrafter"/>
</dbReference>
<dbReference type="InterPro" id="IPR050273">
    <property type="entry name" value="GppA/Ppx_hydrolase"/>
</dbReference>
<evidence type="ECO:0000259" key="3">
    <source>
        <dbReference type="Pfam" id="PF21447"/>
    </source>
</evidence>
<dbReference type="Proteomes" id="UP000199670">
    <property type="component" value="Unassembled WGS sequence"/>
</dbReference>
<dbReference type="PANTHER" id="PTHR30005:SF14">
    <property type="entry name" value="EXOPOLYPHOSPHATASE"/>
    <property type="match status" value="1"/>
</dbReference>
<dbReference type="PIRSF" id="PIRSF001267">
    <property type="entry name" value="Pyrophosphatase_GppA_Ppx"/>
    <property type="match status" value="1"/>
</dbReference>
<dbReference type="InterPro" id="IPR043129">
    <property type="entry name" value="ATPase_NBD"/>
</dbReference>
<dbReference type="FunFam" id="3.30.420.40:FF:000023">
    <property type="entry name" value="Guanosine-5'-triphosphate,3'-diphosphate pyrophosphatase"/>
    <property type="match status" value="1"/>
</dbReference>
<dbReference type="AlphaFoldDB" id="A0A1C4A0A2"/>
<dbReference type="GO" id="GO:0004309">
    <property type="term" value="F:exopolyphosphatase activity"/>
    <property type="evidence" value="ECO:0007669"/>
    <property type="project" value="TreeGrafter"/>
</dbReference>
<gene>
    <name evidence="4" type="ORF">GA0061081_102181</name>
</gene>
<accession>A0A1C4A0A2</accession>
<dbReference type="SUPFAM" id="SSF53067">
    <property type="entry name" value="Actin-like ATPase domain"/>
    <property type="match status" value="2"/>
</dbReference>
<evidence type="ECO:0000313" key="5">
    <source>
        <dbReference type="Proteomes" id="UP000199670"/>
    </source>
</evidence>
<dbReference type="PANTHER" id="PTHR30005">
    <property type="entry name" value="EXOPOLYPHOSPHATASE"/>
    <property type="match status" value="1"/>
</dbReference>
<dbReference type="EMBL" id="FMAQ01000002">
    <property type="protein sequence ID" value="SCB87991.1"/>
    <property type="molecule type" value="Genomic_DNA"/>
</dbReference>
<evidence type="ECO:0000256" key="1">
    <source>
        <dbReference type="ARBA" id="ARBA00022801"/>
    </source>
</evidence>
<protein>
    <submittedName>
        <fullName evidence="4">Exopolyphosphatase / guanosine-5'-triphosphate,3'-diphosphate pyrophosphatase</fullName>
    </submittedName>
</protein>
<feature type="domain" description="Ppx/GppA phosphatase C-terminal" evidence="3">
    <location>
        <begin position="312"/>
        <end position="491"/>
    </location>
</feature>
<dbReference type="Gene3D" id="3.30.70.2260">
    <property type="match status" value="1"/>
</dbReference>
<dbReference type="InterPro" id="IPR048950">
    <property type="entry name" value="Ppx_GppA_C"/>
</dbReference>
<dbReference type="RefSeq" id="WP_091346906.1">
    <property type="nucleotide sequence ID" value="NZ_FMAQ01000002.1"/>
</dbReference>
<dbReference type="InterPro" id="IPR003695">
    <property type="entry name" value="Ppx_GppA_N"/>
</dbReference>
<dbReference type="OrthoDB" id="9793035at2"/>
<proteinExistence type="predicted"/>
<feature type="domain" description="Ppx/GppA phosphatase N-terminal" evidence="2">
    <location>
        <begin position="20"/>
        <end position="304"/>
    </location>
</feature>
<evidence type="ECO:0000313" key="4">
    <source>
        <dbReference type="EMBL" id="SCB87991.1"/>
    </source>
</evidence>